<evidence type="ECO:0000256" key="3">
    <source>
        <dbReference type="ARBA" id="ARBA00022679"/>
    </source>
</evidence>
<name>A0A238YNQ3_HALVU</name>
<dbReference type="InterPro" id="IPR036890">
    <property type="entry name" value="HATPase_C_sf"/>
</dbReference>
<dbReference type="SUPFAM" id="SSF55874">
    <property type="entry name" value="ATPase domain of HSP90 chaperone/DNA topoisomerase II/histidine kinase"/>
    <property type="match status" value="1"/>
</dbReference>
<reference evidence="7 8" key="1">
    <citation type="submission" date="2017-06" db="EMBL/GenBank/DDBJ databases">
        <authorList>
            <person name="Kim H.J."/>
            <person name="Triplett B.A."/>
        </authorList>
    </citation>
    <scope>NUCLEOTIDE SEQUENCE [LARGE SCALE GENOMIC DNA]</scope>
    <source>
        <strain evidence="7 8">DSM 8800</strain>
    </source>
</reference>
<sequence length="136" mass="14795">EDVSLSEVVESSWSNVSTKDATLVSETDRTLRANPSQLQQMLENLFRNAVEHAGEDVTVIVGDQSDGFFIEDDGPGILPEKRTEVFEPGYSTGEESTGFGLAIVAEIVDTHGWAIRVADGRTDGARFEFTDVDLAD</sequence>
<dbReference type="InterPro" id="IPR004358">
    <property type="entry name" value="Sig_transdc_His_kin-like_C"/>
</dbReference>
<dbReference type="PANTHER" id="PTHR43711:SF1">
    <property type="entry name" value="HISTIDINE KINASE 1"/>
    <property type="match status" value="1"/>
</dbReference>
<dbReference type="InterPro" id="IPR005467">
    <property type="entry name" value="His_kinase_dom"/>
</dbReference>
<organism evidence="7 8">
    <name type="scientific">Halorubrum vacuolatum</name>
    <name type="common">Natronobacterium vacuolatum</name>
    <dbReference type="NCBI Taxonomy" id="63740"/>
    <lineage>
        <taxon>Archaea</taxon>
        <taxon>Methanobacteriati</taxon>
        <taxon>Methanobacteriota</taxon>
        <taxon>Stenosarchaea group</taxon>
        <taxon>Halobacteria</taxon>
        <taxon>Halobacteriales</taxon>
        <taxon>Haloferacaceae</taxon>
        <taxon>Halorubrum</taxon>
    </lineage>
</organism>
<dbReference type="InterPro" id="IPR003594">
    <property type="entry name" value="HATPase_dom"/>
</dbReference>
<feature type="domain" description="Histidine kinase" evidence="6">
    <location>
        <begin position="1"/>
        <end position="130"/>
    </location>
</feature>
<dbReference type="Proteomes" id="UP000198397">
    <property type="component" value="Unassembled WGS sequence"/>
</dbReference>
<keyword evidence="8" id="KW-1185">Reference proteome</keyword>
<dbReference type="EC" id="2.7.13.3" evidence="2"/>
<dbReference type="RefSeq" id="WP_143420485.1">
    <property type="nucleotide sequence ID" value="NZ_FZNQ01000072.1"/>
</dbReference>
<dbReference type="InterPro" id="IPR050736">
    <property type="entry name" value="Sensor_HK_Regulatory"/>
</dbReference>
<evidence type="ECO:0000259" key="6">
    <source>
        <dbReference type="PROSITE" id="PS50109"/>
    </source>
</evidence>
<keyword evidence="3" id="KW-0808">Transferase</keyword>
<dbReference type="Pfam" id="PF02518">
    <property type="entry name" value="HATPase_c"/>
    <property type="match status" value="1"/>
</dbReference>
<dbReference type="GO" id="GO:0004673">
    <property type="term" value="F:protein histidine kinase activity"/>
    <property type="evidence" value="ECO:0007669"/>
    <property type="project" value="UniProtKB-EC"/>
</dbReference>
<accession>A0A238YNQ3</accession>
<keyword evidence="5" id="KW-0902">Two-component regulatory system</keyword>
<evidence type="ECO:0000256" key="1">
    <source>
        <dbReference type="ARBA" id="ARBA00000085"/>
    </source>
</evidence>
<dbReference type="PRINTS" id="PR00344">
    <property type="entry name" value="BCTRLSENSOR"/>
</dbReference>
<evidence type="ECO:0000313" key="7">
    <source>
        <dbReference type="EMBL" id="SNR72642.1"/>
    </source>
</evidence>
<evidence type="ECO:0000256" key="2">
    <source>
        <dbReference type="ARBA" id="ARBA00012438"/>
    </source>
</evidence>
<dbReference type="GO" id="GO:0000160">
    <property type="term" value="P:phosphorelay signal transduction system"/>
    <property type="evidence" value="ECO:0007669"/>
    <property type="project" value="UniProtKB-KW"/>
</dbReference>
<dbReference type="OrthoDB" id="8127at2157"/>
<dbReference type="PROSITE" id="PS50109">
    <property type="entry name" value="HIS_KIN"/>
    <property type="match status" value="1"/>
</dbReference>
<dbReference type="AlphaFoldDB" id="A0A238YNQ3"/>
<comment type="catalytic activity">
    <reaction evidence="1">
        <text>ATP + protein L-histidine = ADP + protein N-phospho-L-histidine.</text>
        <dbReference type="EC" id="2.7.13.3"/>
    </reaction>
</comment>
<dbReference type="EMBL" id="FZNQ01000072">
    <property type="protein sequence ID" value="SNR72642.1"/>
    <property type="molecule type" value="Genomic_DNA"/>
</dbReference>
<evidence type="ECO:0000256" key="4">
    <source>
        <dbReference type="ARBA" id="ARBA00022777"/>
    </source>
</evidence>
<evidence type="ECO:0000256" key="5">
    <source>
        <dbReference type="ARBA" id="ARBA00023012"/>
    </source>
</evidence>
<keyword evidence="4 7" id="KW-0418">Kinase</keyword>
<dbReference type="PANTHER" id="PTHR43711">
    <property type="entry name" value="TWO-COMPONENT HISTIDINE KINASE"/>
    <property type="match status" value="1"/>
</dbReference>
<dbReference type="SMART" id="SM00387">
    <property type="entry name" value="HATPase_c"/>
    <property type="match status" value="1"/>
</dbReference>
<proteinExistence type="predicted"/>
<gene>
    <name evidence="7" type="ORF">SAMN06264855_1721</name>
</gene>
<evidence type="ECO:0000313" key="8">
    <source>
        <dbReference type="Proteomes" id="UP000198397"/>
    </source>
</evidence>
<protein>
    <recommendedName>
        <fullName evidence="2">histidine kinase</fullName>
        <ecNumber evidence="2">2.7.13.3</ecNumber>
    </recommendedName>
</protein>
<feature type="non-terminal residue" evidence="7">
    <location>
        <position position="1"/>
    </location>
</feature>
<dbReference type="Gene3D" id="3.30.565.10">
    <property type="entry name" value="Histidine kinase-like ATPase, C-terminal domain"/>
    <property type="match status" value="1"/>
</dbReference>